<sequence length="2567" mass="293661">MARLILWSKEEFRGRQKKLEKLMNQLRSLKLSRVQYVKGNKIKEVERQIQNMLADDETYWKQRSRADWLKGGDKNTKFFHHKASSRKKKNRIWGIENAAGNWIENAEGVEFEFSKYFTNLFTTSKPNQDQIAAALSGISRRVSTEMNESLEMPFTPEEVVEALTQMCPTKAPGPDGLPAVFFQKHWQRVKQGVLSTCLHILNKQGDVAPLNHTYIVLISKKGKPRKVTDFRPISLCNVIYRIVAKAIANRLKNVLPKLISLMQSAFIPNRLIADNIIVGYECLHKIRHCKGRKNGLVALKLDVSKAYDRLEWVFLEQTMKSLSFSQNWVSLIMRCISSVSSSVIINGAVSRVIRPQRGLRQGCPLSPYLFIIGVEAFSSLLQQAEHQRLIHGLSFGNELKISHLLFADDSLVFTRASDTDCQNLKKIFDCYSAASGQLFNFEKSSMFLSGNIPTGQASKIKEIFQLNIVSRHEKYLGLPSMIGRKRSSFFNDIKLKIHNKVSSWQHKFFSVGGKEVLIKAAAQAIPAYAMSVFKIPMGICDDIQRIIANFWWGSRNDKKAIHWSRWNKLSQAKCRGGMGFRDFSSFNQALVAKQGWRILQFPDSLVAKILQARYFQHKDFMNARLGSNPSFIWRSILWGRQVISKGSRWRIDAEAIVRIPLPRRPMKDEVIWHYDRKGQYSVKSGYQIALNLKFPAKPTSSATSENQWNAIWLLTLPEKIRIFAWRAAKNLLPSAENLWKRKVIQEPLCQFCNKKLETIFHALVGCKVVKKIWKITRFEDDLKDSVEQDMLSLLIELKLRRSKDDIELLVTILWMIWNAQNSWIFKGVKDSPHVIVSKAEAVLAAFRRTQLPAATHIDIQSSSKLKAWKPPQRGHFKVNVDAATNSEKQITGLGAVIRDEAGNVIAAAVKVSKFYGDVFIAEAEAIEWGLRLAGNACTESLIVESDAQEVVKLVNNSQGCRSEIFWTISEVTVATGLPVTDKRQAEFGQEGQSTTRPPYFDGNDYPYWKTRMRIYLQALDYEIWEIVNDGPFMPLTKNEVGEDIPKPSRDWNEFEKRKASLNSKAMNALFCALDKKEFHRVSSCESANEIWHKLEVVYEGTNQVKESKISRYTRQYELFQMEQNENVYYMYTRFTDIVNTLGALGKTFSNSEKVKKIIRSLPKEWRPKRTAIEEAKDLNVLPIDDLIGSLISYEEDLAAEKGHEEKKKNIALKASKRESDEESEMDDEELAMLARRFRKFYKKNNEQRKFRGYKNKKEKKKPITCYECKKPGHIRPECPLLNKFKKKAMVATWDDSDEETSDDDEQQEMTNLALMAIGEESCDELDEGSKKKKNKWYLDSGCSRHMTGNYSWFSSFTKIENGGDVSFGDNSKGKIIGIGNVGNVSSTLIENVCLVENLKHNLLSISQLCDKGYRVIFDESKCVIENACDGKVLFVGNRCVNVYTINIDCASTNEKCLSALHDDGWLWHRRLGHASMDLISKIVKNDLVKGLPKINFQKDRTCEACQFGKQIKTSFKSKNHVSTSKPLQLLHIDLFGPSRYASLSGKFYACVIVDDYSRYTWVLFLANKDDAIDAFRIFCKKVQNEKGYSITCIRSDHGGEFENHAFENFCNDLGIEHQFSSPRTPQQNGVVERKNRSIQEMARTMLNENSLPKYFWAEAVNTACYVLNRVLIRPNLNKTPYELWKDRKPNIGYFKVFGCKCFVLNTKDNLGKFDPKSDVGIFLGYSNSSKAYRVYNKRNLVVEESMHVTFDESNPSSTEKVVVDDNAEEEQQEEASNGNQEDTPPGIQEEHHEETNAEQNEGTSQTLPKEWRYVSSHPKDVILGDPSRGVTTRSSLRNTCEHAAFISQIEPKSFADAENDESWIMAMQEELNQFERNNVWELVPNPEHQSIIGTKCVFRNKMDESGVVVRNKARLVAQGYNQEEGIDFDETFAPVARLESIRMLLAYACHKDFILYQMDVKSAFLNGYIMEEVYVKQPPGFENEKFPDHVYKLSKALYGLKQAPRAWYDRLKNFLLDNDFSMGKADTTLFVKHKNQDILIVQIYVDDIIFGSTNELLCEDFSSCMSQEFEMSMMGELKYFLGLQIKQNEEGIFINQAKYVKDLLKRFGYENGTAKSTPMSTTIKLDKDEKGKEVDIKTYRGMIGSLLYLTASRPDIMFSVCLCARFQSCPKESHMLAVKRIFRYLIGTINLGLWYPRGTHIDLTCYSDADFAGYKISHRTLFQLLGDVGWIDALLIEENVYPDLVKVFYSNMDCSAEKENRVITKVGGVLIEFDDSDLNNILGSSDDGLDIFSLRKPPEIDDYVHVDAVRNICRRNDLSVEDCTIHFRTQCLCLQTRFLLRIIQSIVLPRSGHLDEVSHMDVAMIDCILRGRPVDLGYSIVRTMLSIPALITRSLPYGHFITRILKFFEVPILEPSCRPSKGIGDEVIVGFGFEWKDDNWVKYSDNKFTFLAPSDDRPLNAVFPADQLPVFSLSFRGQRRRRVSSTVASAPSASASASSPPRPPTSGDVTLQQLMDEVRTLSVRQTELQQEQQQQRQLQQQLIHGQRLLFEHFGIPYPFPPPSSPPE</sequence>
<name>A0ACB8I514_CITSI</name>
<evidence type="ECO:0000313" key="2">
    <source>
        <dbReference type="Proteomes" id="UP000829398"/>
    </source>
</evidence>
<gene>
    <name evidence="1" type="ORF">KPL71_027004</name>
</gene>
<reference evidence="2" key="1">
    <citation type="journal article" date="2023" name="Hortic. Res.">
        <title>A chromosome-level phased genome enabling allele-level studies in sweet orange: a case study on citrus Huanglongbing tolerance.</title>
        <authorList>
            <person name="Wu B."/>
            <person name="Yu Q."/>
            <person name="Deng Z."/>
            <person name="Duan Y."/>
            <person name="Luo F."/>
            <person name="Gmitter F. Jr."/>
        </authorList>
    </citation>
    <scope>NUCLEOTIDE SEQUENCE [LARGE SCALE GENOMIC DNA]</scope>
    <source>
        <strain evidence="2">cv. Valencia</strain>
    </source>
</reference>
<comment type="caution">
    <text evidence="1">The sequence shown here is derived from an EMBL/GenBank/DDBJ whole genome shotgun (WGS) entry which is preliminary data.</text>
</comment>
<proteinExistence type="predicted"/>
<protein>
    <submittedName>
        <fullName evidence="1">Uncharacterized protein</fullName>
    </submittedName>
</protein>
<accession>A0ACB8I514</accession>
<organism evidence="1 2">
    <name type="scientific">Citrus sinensis</name>
    <name type="common">Sweet orange</name>
    <name type="synonym">Citrus aurantium var. sinensis</name>
    <dbReference type="NCBI Taxonomy" id="2711"/>
    <lineage>
        <taxon>Eukaryota</taxon>
        <taxon>Viridiplantae</taxon>
        <taxon>Streptophyta</taxon>
        <taxon>Embryophyta</taxon>
        <taxon>Tracheophyta</taxon>
        <taxon>Spermatophyta</taxon>
        <taxon>Magnoliopsida</taxon>
        <taxon>eudicotyledons</taxon>
        <taxon>Gunneridae</taxon>
        <taxon>Pentapetalae</taxon>
        <taxon>rosids</taxon>
        <taxon>malvids</taxon>
        <taxon>Sapindales</taxon>
        <taxon>Rutaceae</taxon>
        <taxon>Aurantioideae</taxon>
        <taxon>Citrus</taxon>
    </lineage>
</organism>
<keyword evidence="2" id="KW-1185">Reference proteome</keyword>
<evidence type="ECO:0000313" key="1">
    <source>
        <dbReference type="EMBL" id="KAH9681531.1"/>
    </source>
</evidence>
<dbReference type="EMBL" id="CM039178">
    <property type="protein sequence ID" value="KAH9681531.1"/>
    <property type="molecule type" value="Genomic_DNA"/>
</dbReference>
<dbReference type="Proteomes" id="UP000829398">
    <property type="component" value="Chromosome 9"/>
</dbReference>